<dbReference type="EC" id="4.2.1.59" evidence="2"/>
<keyword evidence="1 2" id="KW-0456">Lyase</keyword>
<dbReference type="PANTHER" id="PTHR30272">
    <property type="entry name" value="3-HYDROXYACYL-[ACYL-CARRIER-PROTEIN] DEHYDRATASE"/>
    <property type="match status" value="1"/>
</dbReference>
<dbReference type="GO" id="GO:0019171">
    <property type="term" value="F:(3R)-hydroxyacyl-[acyl-carrier-protein] dehydratase activity"/>
    <property type="evidence" value="ECO:0007669"/>
    <property type="project" value="UniProtKB-EC"/>
</dbReference>
<dbReference type="RefSeq" id="WP_043591474.1">
    <property type="nucleotide sequence ID" value="NZ_JAEILV010000034.1"/>
</dbReference>
<dbReference type="NCBIfam" id="NF000582">
    <property type="entry name" value="PRK00006.1"/>
    <property type="match status" value="1"/>
</dbReference>
<comment type="caution">
    <text evidence="2">The sequence shown here is derived from an EMBL/GenBank/DDBJ whole genome shotgun (WGS) entry which is preliminary data.</text>
</comment>
<evidence type="ECO:0000313" key="3">
    <source>
        <dbReference type="Proteomes" id="UP000664349"/>
    </source>
</evidence>
<dbReference type="EMBL" id="JAFLRD010000032">
    <property type="protein sequence ID" value="MBO0418370.1"/>
    <property type="molecule type" value="Genomic_DNA"/>
</dbReference>
<evidence type="ECO:0000313" key="2">
    <source>
        <dbReference type="EMBL" id="MBO0418370.1"/>
    </source>
</evidence>
<gene>
    <name evidence="2" type="primary">fabZ</name>
    <name evidence="2" type="ORF">J1C50_22935</name>
</gene>
<dbReference type="SUPFAM" id="SSF54637">
    <property type="entry name" value="Thioesterase/thiol ester dehydrase-isomerase"/>
    <property type="match status" value="1"/>
</dbReference>
<dbReference type="CDD" id="cd01288">
    <property type="entry name" value="FabZ"/>
    <property type="match status" value="1"/>
</dbReference>
<dbReference type="InterPro" id="IPR013114">
    <property type="entry name" value="FabA_FabZ"/>
</dbReference>
<evidence type="ECO:0000256" key="1">
    <source>
        <dbReference type="ARBA" id="ARBA00023239"/>
    </source>
</evidence>
<protein>
    <submittedName>
        <fullName evidence="2">3-hydroxyacyl-ACP dehydratase FabZ</fullName>
        <ecNumber evidence="2">4.2.1.59</ecNumber>
    </submittedName>
</protein>
<dbReference type="Pfam" id="PF07977">
    <property type="entry name" value="FabA"/>
    <property type="match status" value="1"/>
</dbReference>
<proteinExistence type="predicted"/>
<dbReference type="InterPro" id="IPR029069">
    <property type="entry name" value="HotDog_dom_sf"/>
</dbReference>
<keyword evidence="3" id="KW-1185">Reference proteome</keyword>
<organism evidence="2 3">
    <name type="scientific">Chromobacterium haemolyticum</name>
    <dbReference type="NCBI Taxonomy" id="394935"/>
    <lineage>
        <taxon>Bacteria</taxon>
        <taxon>Pseudomonadati</taxon>
        <taxon>Pseudomonadota</taxon>
        <taxon>Betaproteobacteria</taxon>
        <taxon>Neisseriales</taxon>
        <taxon>Chromobacteriaceae</taxon>
        <taxon>Chromobacterium</taxon>
    </lineage>
</organism>
<dbReference type="PANTHER" id="PTHR30272:SF1">
    <property type="entry name" value="3-HYDROXYACYL-[ACYL-CARRIER-PROTEIN] DEHYDRATASE"/>
    <property type="match status" value="1"/>
</dbReference>
<name>A0ABS3GUU8_9NEIS</name>
<accession>A0ABS3GUU8</accession>
<dbReference type="Proteomes" id="UP000664349">
    <property type="component" value="Unassembled WGS sequence"/>
</dbReference>
<dbReference type="Gene3D" id="3.10.129.10">
    <property type="entry name" value="Hotdog Thioesterase"/>
    <property type="match status" value="1"/>
</dbReference>
<sequence>MSDAKNPEAFSLNCLELQAYQPNRYPFLMIDHVDEVLPGKYARGYKNLTMNEWYFPVHFPDGPNMPGALQLEALAQMLTVAITTLPGLKGKVTHALQHTVRFKKEVLPGKKFEIDAQVISWNRGICKGRGVAIVDGEVACEADMLITIPEILEQYLPRPTRPE</sequence>
<reference evidence="2 3" key="1">
    <citation type="submission" date="2021-03" db="EMBL/GenBank/DDBJ databases">
        <title>First Case of infection caused by Chromobacterium haemolyticum derived from water in China.</title>
        <authorList>
            <person name="Chen J."/>
            <person name="Liu C."/>
        </authorList>
    </citation>
    <scope>NUCLEOTIDE SEQUENCE [LARGE SCALE GENOMIC DNA]</scope>
    <source>
        <strain evidence="2 3">WJ-5</strain>
    </source>
</reference>